<dbReference type="Proteomes" id="UP000559027">
    <property type="component" value="Unassembled WGS sequence"/>
</dbReference>
<feature type="region of interest" description="Disordered" evidence="1">
    <location>
        <begin position="160"/>
        <end position="183"/>
    </location>
</feature>
<dbReference type="AlphaFoldDB" id="A0A8H5D111"/>
<evidence type="ECO:0000313" key="2">
    <source>
        <dbReference type="EMBL" id="KAF5351665.1"/>
    </source>
</evidence>
<sequence length="183" mass="19674">MHNNHTKSTSKMPGPCFIPDSLLVSPVNTTAAAAAAHIATTTATAPATFASTSSSNNYTASAAISVPQVAPTLMKTEIDERRNMSSTSPSPPPPPLPNHEHWSEAVRVFLKSAGLIQALKGFECNTLMMNAQWKKIKISITLRKLMSGFDTTRVFQLPKGKGRELDEDDGVKALQNSTEPEVV</sequence>
<feature type="region of interest" description="Disordered" evidence="1">
    <location>
        <begin position="80"/>
        <end position="100"/>
    </location>
</feature>
<dbReference type="EMBL" id="JAACJO010000012">
    <property type="protein sequence ID" value="KAF5351665.1"/>
    <property type="molecule type" value="Genomic_DNA"/>
</dbReference>
<gene>
    <name evidence="2" type="ORF">D9756_007717</name>
</gene>
<reference evidence="2 3" key="1">
    <citation type="journal article" date="2020" name="ISME J.">
        <title>Uncovering the hidden diversity of litter-decomposition mechanisms in mushroom-forming fungi.</title>
        <authorList>
            <person name="Floudas D."/>
            <person name="Bentzer J."/>
            <person name="Ahren D."/>
            <person name="Johansson T."/>
            <person name="Persson P."/>
            <person name="Tunlid A."/>
        </authorList>
    </citation>
    <scope>NUCLEOTIDE SEQUENCE [LARGE SCALE GENOMIC DNA]</scope>
    <source>
        <strain evidence="2 3">CBS 146.42</strain>
    </source>
</reference>
<accession>A0A8H5D111</accession>
<feature type="compositionally biased region" description="Polar residues" evidence="1">
    <location>
        <begin position="174"/>
        <end position="183"/>
    </location>
</feature>
<evidence type="ECO:0000313" key="3">
    <source>
        <dbReference type="Proteomes" id="UP000559027"/>
    </source>
</evidence>
<name>A0A8H5D111_9AGAR</name>
<comment type="caution">
    <text evidence="2">The sequence shown here is derived from an EMBL/GenBank/DDBJ whole genome shotgun (WGS) entry which is preliminary data.</text>
</comment>
<proteinExistence type="predicted"/>
<keyword evidence="3" id="KW-1185">Reference proteome</keyword>
<evidence type="ECO:0000256" key="1">
    <source>
        <dbReference type="SAM" id="MobiDB-lite"/>
    </source>
</evidence>
<protein>
    <submittedName>
        <fullName evidence="2">Uncharacterized protein</fullName>
    </submittedName>
</protein>
<organism evidence="2 3">
    <name type="scientific">Leucocoprinus leucothites</name>
    <dbReference type="NCBI Taxonomy" id="201217"/>
    <lineage>
        <taxon>Eukaryota</taxon>
        <taxon>Fungi</taxon>
        <taxon>Dikarya</taxon>
        <taxon>Basidiomycota</taxon>
        <taxon>Agaricomycotina</taxon>
        <taxon>Agaricomycetes</taxon>
        <taxon>Agaricomycetidae</taxon>
        <taxon>Agaricales</taxon>
        <taxon>Agaricineae</taxon>
        <taxon>Agaricaceae</taxon>
        <taxon>Leucocoprinus</taxon>
    </lineage>
</organism>